<dbReference type="InterPro" id="IPR003439">
    <property type="entry name" value="ABC_transporter-like_ATP-bd"/>
</dbReference>
<feature type="domain" description="ABC transporter" evidence="6">
    <location>
        <begin position="6"/>
        <end position="236"/>
    </location>
</feature>
<dbReference type="PANTHER" id="PTHR43553">
    <property type="entry name" value="HEAVY METAL TRANSPORTER"/>
    <property type="match status" value="1"/>
</dbReference>
<dbReference type="PROSITE" id="PS00211">
    <property type="entry name" value="ABC_TRANSPORTER_1"/>
    <property type="match status" value="1"/>
</dbReference>
<keyword evidence="4 7" id="KW-0067">ATP-binding</keyword>
<dbReference type="GO" id="GO:0005524">
    <property type="term" value="F:ATP binding"/>
    <property type="evidence" value="ECO:0007669"/>
    <property type="project" value="UniProtKB-KW"/>
</dbReference>
<dbReference type="GO" id="GO:0043190">
    <property type="term" value="C:ATP-binding cassette (ABC) transporter complex"/>
    <property type="evidence" value="ECO:0007669"/>
    <property type="project" value="TreeGrafter"/>
</dbReference>
<proteinExistence type="inferred from homology"/>
<feature type="region of interest" description="Disordered" evidence="5">
    <location>
        <begin position="226"/>
        <end position="252"/>
    </location>
</feature>
<keyword evidence="2" id="KW-0813">Transport</keyword>
<evidence type="ECO:0000259" key="6">
    <source>
        <dbReference type="PROSITE" id="PS50893"/>
    </source>
</evidence>
<keyword evidence="8" id="KW-1185">Reference proteome</keyword>
<dbReference type="PANTHER" id="PTHR43553:SF24">
    <property type="entry name" value="ENERGY-COUPLING FACTOR TRANSPORTER ATP-BINDING PROTEIN ECFA1"/>
    <property type="match status" value="1"/>
</dbReference>
<dbReference type="InterPro" id="IPR050095">
    <property type="entry name" value="ECF_ABC_transporter_ATP-bd"/>
</dbReference>
<dbReference type="KEGG" id="ttp:E6P07_04460"/>
<evidence type="ECO:0000256" key="5">
    <source>
        <dbReference type="SAM" id="MobiDB-lite"/>
    </source>
</evidence>
<dbReference type="Pfam" id="PF00005">
    <property type="entry name" value="ABC_tran"/>
    <property type="match status" value="1"/>
</dbReference>
<accession>A0A6I6E715</accession>
<dbReference type="GO" id="GO:0042626">
    <property type="term" value="F:ATPase-coupled transmembrane transporter activity"/>
    <property type="evidence" value="ECO:0007669"/>
    <property type="project" value="TreeGrafter"/>
</dbReference>
<evidence type="ECO:0000313" key="8">
    <source>
        <dbReference type="Proteomes" id="UP000426424"/>
    </source>
</evidence>
<evidence type="ECO:0000256" key="3">
    <source>
        <dbReference type="ARBA" id="ARBA00022741"/>
    </source>
</evidence>
<dbReference type="CDD" id="cd03225">
    <property type="entry name" value="ABC_cobalt_CbiO_domain1"/>
    <property type="match status" value="1"/>
</dbReference>
<keyword evidence="3" id="KW-0547">Nucleotide-binding</keyword>
<dbReference type="Gene3D" id="3.40.50.300">
    <property type="entry name" value="P-loop containing nucleotide triphosphate hydrolases"/>
    <property type="match status" value="1"/>
</dbReference>
<sequence length="252" mass="28304">MTMPLIELQRVGFDYHDRRVLHELDFRLEPGERVALIGANGAGKTTLLHLLVGLKRPSSGRILAFGRERTHERDFHEVRTRVGLLFQDSDDQLFCPTVLEDVAFGPLNLGRSPEQARTDALETLDHLGLADFAERITYRLSAGEKRLVALATVLAMHPEVLLLDEPTTGLDEATAERLIAHLEGLKQAMILVSHDWAFLARLATRAVRLVAGRLVEAILHSHTHAHRHDHLHPHSADELIGPHTDLEYQHPH</sequence>
<gene>
    <name evidence="7" type="ORF">E6P07_04460</name>
</gene>
<protein>
    <submittedName>
        <fullName evidence="7">ATP-binding cassette domain-containing protein</fullName>
    </submittedName>
</protein>
<dbReference type="Proteomes" id="UP000426424">
    <property type="component" value="Chromosome"/>
</dbReference>
<dbReference type="InterPro" id="IPR017871">
    <property type="entry name" value="ABC_transporter-like_CS"/>
</dbReference>
<evidence type="ECO:0000256" key="4">
    <source>
        <dbReference type="ARBA" id="ARBA00022840"/>
    </source>
</evidence>
<dbReference type="InterPro" id="IPR015856">
    <property type="entry name" value="ABC_transpr_CbiO/EcfA_su"/>
</dbReference>
<dbReference type="SUPFAM" id="SSF52540">
    <property type="entry name" value="P-loop containing nucleoside triphosphate hydrolases"/>
    <property type="match status" value="1"/>
</dbReference>
<dbReference type="EMBL" id="CP039268">
    <property type="protein sequence ID" value="QGU32308.1"/>
    <property type="molecule type" value="Genomic_DNA"/>
</dbReference>
<dbReference type="OrthoDB" id="9780942at2"/>
<reference evidence="7 8" key="1">
    <citation type="submission" date="2019-12" db="EMBL/GenBank/DDBJ databases">
        <title>The complete genome of the thermophilic, anoxygenic phototrophic gammaproteobacterium Thermochromatium tepidum.</title>
        <authorList>
            <person name="Sattley W.M."/>
            <person name="Swingley W.D."/>
            <person name="Burchell B.M."/>
            <person name="Gurbani S.A."/>
            <person name="Kujawa C.M."/>
            <person name="Nuccio D.A."/>
            <person name="Schladweiler J."/>
            <person name="Shaffer K.N."/>
            <person name="Stokes L.M."/>
            <person name="Touchman J.W."/>
            <person name="Blankenship R.E."/>
            <person name="Madigan M.T."/>
        </authorList>
    </citation>
    <scope>NUCLEOTIDE SEQUENCE [LARGE SCALE GENOMIC DNA]</scope>
    <source>
        <strain evidence="7 8">ATCC 43061</strain>
    </source>
</reference>
<name>A0A6I6E715_THETI</name>
<dbReference type="PROSITE" id="PS50893">
    <property type="entry name" value="ABC_TRANSPORTER_2"/>
    <property type="match status" value="1"/>
</dbReference>
<dbReference type="InterPro" id="IPR027417">
    <property type="entry name" value="P-loop_NTPase"/>
</dbReference>
<dbReference type="AlphaFoldDB" id="A0A6I6E715"/>
<dbReference type="GO" id="GO:0016887">
    <property type="term" value="F:ATP hydrolysis activity"/>
    <property type="evidence" value="ECO:0007669"/>
    <property type="project" value="InterPro"/>
</dbReference>
<evidence type="ECO:0000256" key="2">
    <source>
        <dbReference type="ARBA" id="ARBA00022448"/>
    </source>
</evidence>
<evidence type="ECO:0000256" key="1">
    <source>
        <dbReference type="ARBA" id="ARBA00005417"/>
    </source>
</evidence>
<organism evidence="7 8">
    <name type="scientific">Thermochromatium tepidum ATCC 43061</name>
    <dbReference type="NCBI Taxonomy" id="316276"/>
    <lineage>
        <taxon>Bacteria</taxon>
        <taxon>Pseudomonadati</taxon>
        <taxon>Pseudomonadota</taxon>
        <taxon>Gammaproteobacteria</taxon>
        <taxon>Chromatiales</taxon>
        <taxon>Chromatiaceae</taxon>
        <taxon>Thermochromatium</taxon>
    </lineage>
</organism>
<comment type="similarity">
    <text evidence="1">Belongs to the ABC transporter superfamily.</text>
</comment>
<dbReference type="InterPro" id="IPR003593">
    <property type="entry name" value="AAA+_ATPase"/>
</dbReference>
<evidence type="ECO:0000313" key="7">
    <source>
        <dbReference type="EMBL" id="QGU32308.1"/>
    </source>
</evidence>
<dbReference type="SMART" id="SM00382">
    <property type="entry name" value="AAA"/>
    <property type="match status" value="1"/>
</dbReference>